<dbReference type="InterPro" id="IPR036817">
    <property type="entry name" value="Transthyretin/HIU_hydrolase_sf"/>
</dbReference>
<dbReference type="GO" id="GO:0033971">
    <property type="term" value="F:hydroxyisourate hydrolase activity"/>
    <property type="evidence" value="ECO:0007669"/>
    <property type="project" value="UniProtKB-EC"/>
</dbReference>
<evidence type="ECO:0000256" key="7">
    <source>
        <dbReference type="RuleBase" id="RU361270"/>
    </source>
</evidence>
<keyword evidence="6 7" id="KW-0378">Hydrolase</keyword>
<proteinExistence type="inferred from homology"/>
<feature type="domain" description="Transthyretin/hydroxyisourate hydrolase" evidence="8">
    <location>
        <begin position="4"/>
        <end position="113"/>
    </location>
</feature>
<dbReference type="PANTHER" id="PTHR10395:SF7">
    <property type="entry name" value="5-HYDROXYISOURATE HYDROLASE"/>
    <property type="match status" value="1"/>
</dbReference>
<comment type="function">
    <text evidence="2">Catalyzes the hydrolysis of 5-hydroxyisourate (HIU) to 2-oxo-4-hydroxy-4-carboxy-5-ureidoimidazoline (OHCU).</text>
</comment>
<evidence type="ECO:0000313" key="10">
    <source>
        <dbReference type="Proteomes" id="UP000823201"/>
    </source>
</evidence>
<dbReference type="InterPro" id="IPR023419">
    <property type="entry name" value="Transthyretin_CS"/>
</dbReference>
<dbReference type="CDD" id="cd05822">
    <property type="entry name" value="TLP_HIUase"/>
    <property type="match status" value="1"/>
</dbReference>
<comment type="catalytic activity">
    <reaction evidence="1 7">
        <text>5-hydroxyisourate + H2O = 5-hydroxy-2-oxo-4-ureido-2,5-dihydro-1H-imidazole-5-carboxylate + H(+)</text>
        <dbReference type="Rhea" id="RHEA:23736"/>
        <dbReference type="ChEBI" id="CHEBI:15377"/>
        <dbReference type="ChEBI" id="CHEBI:15378"/>
        <dbReference type="ChEBI" id="CHEBI:18072"/>
        <dbReference type="ChEBI" id="CHEBI:58639"/>
        <dbReference type="EC" id="3.5.2.17"/>
    </reaction>
</comment>
<keyword evidence="5 7" id="KW-0659">Purine metabolism</keyword>
<evidence type="ECO:0000256" key="6">
    <source>
        <dbReference type="ARBA" id="ARBA00022801"/>
    </source>
</evidence>
<dbReference type="SUPFAM" id="SSF49472">
    <property type="entry name" value="Transthyretin (synonym: prealbumin)"/>
    <property type="match status" value="1"/>
</dbReference>
<dbReference type="EC" id="3.5.2.17" evidence="7"/>
<evidence type="ECO:0000256" key="3">
    <source>
        <dbReference type="ARBA" id="ARBA00009850"/>
    </source>
</evidence>
<evidence type="ECO:0000256" key="5">
    <source>
        <dbReference type="ARBA" id="ARBA00022631"/>
    </source>
</evidence>
<evidence type="ECO:0000256" key="4">
    <source>
        <dbReference type="ARBA" id="ARBA00011881"/>
    </source>
</evidence>
<sequence length="114" mass="13116">MGRITTHLLDLTLGEPASHVEINLYRVKDEKKEQLAKRQTNVDGRLDQPLLEGDNLIKGTYQMEIAIGDYFRQTGRVSDFLEVVPIRFQVNSTTENYHVPLLISPFGYQFYRGS</sequence>
<protein>
    <recommendedName>
        <fullName evidence="7">5-hydroxyisourate hydrolase</fullName>
        <shortName evidence="7">HIU hydrolase</shortName>
        <shortName evidence="7">HIUHase</shortName>
        <ecNumber evidence="7">3.5.2.17</ecNumber>
    </recommendedName>
</protein>
<dbReference type="RefSeq" id="WP_205006779.1">
    <property type="nucleotide sequence ID" value="NZ_CBCRXA010000012.1"/>
</dbReference>
<dbReference type="PANTHER" id="PTHR10395">
    <property type="entry name" value="URICASE AND TRANSTHYRETIN-RELATED"/>
    <property type="match status" value="1"/>
</dbReference>
<name>A0ABS2Q8W7_9BACL</name>
<gene>
    <name evidence="9" type="ORF">JOC27_001672</name>
</gene>
<comment type="caution">
    <text evidence="9">The sequence shown here is derived from an EMBL/GenBank/DDBJ whole genome shotgun (WGS) entry which is preliminary data.</text>
</comment>
<dbReference type="Proteomes" id="UP000823201">
    <property type="component" value="Unassembled WGS sequence"/>
</dbReference>
<evidence type="ECO:0000256" key="1">
    <source>
        <dbReference type="ARBA" id="ARBA00001043"/>
    </source>
</evidence>
<comment type="subunit">
    <text evidence="4 7">Homotetramer.</text>
</comment>
<dbReference type="EMBL" id="JAFBEV010000013">
    <property type="protein sequence ID" value="MBM7658219.1"/>
    <property type="molecule type" value="Genomic_DNA"/>
</dbReference>
<dbReference type="Gene3D" id="2.60.40.180">
    <property type="entry name" value="Transthyretin/hydroxyisourate hydrolase domain"/>
    <property type="match status" value="1"/>
</dbReference>
<comment type="similarity">
    <text evidence="3 7">Belongs to the transthyretin family. 5-hydroxyisourate hydrolase subfamily.</text>
</comment>
<dbReference type="InterPro" id="IPR023416">
    <property type="entry name" value="Transthyretin/HIU_hydrolase_d"/>
</dbReference>
<evidence type="ECO:0000256" key="2">
    <source>
        <dbReference type="ARBA" id="ARBA00002704"/>
    </source>
</evidence>
<keyword evidence="10" id="KW-1185">Reference proteome</keyword>
<evidence type="ECO:0000259" key="8">
    <source>
        <dbReference type="Pfam" id="PF00576"/>
    </source>
</evidence>
<reference evidence="9 10" key="1">
    <citation type="submission" date="2021-01" db="EMBL/GenBank/DDBJ databases">
        <title>Genomic Encyclopedia of Type Strains, Phase IV (KMG-IV): sequencing the most valuable type-strain genomes for metagenomic binning, comparative biology and taxonomic classification.</title>
        <authorList>
            <person name="Goeker M."/>
        </authorList>
    </citation>
    <scope>NUCLEOTIDE SEQUENCE [LARGE SCALE GENOMIC DNA]</scope>
    <source>
        <strain evidence="9 10">DSM 100968</strain>
    </source>
</reference>
<dbReference type="Pfam" id="PF00576">
    <property type="entry name" value="Transthyretin"/>
    <property type="match status" value="1"/>
</dbReference>
<dbReference type="InterPro" id="IPR014306">
    <property type="entry name" value="Hydroxyisourate_hydrolase"/>
</dbReference>
<evidence type="ECO:0000313" key="9">
    <source>
        <dbReference type="EMBL" id="MBM7658219.1"/>
    </source>
</evidence>
<dbReference type="PROSITE" id="PS00769">
    <property type="entry name" value="TRANSTHYRETIN_2"/>
    <property type="match status" value="1"/>
</dbReference>
<dbReference type="NCBIfam" id="TIGR02962">
    <property type="entry name" value="hdxy_isourate"/>
    <property type="match status" value="1"/>
</dbReference>
<accession>A0ABS2Q8W7</accession>
<organism evidence="9 10">
    <name type="scientific">Sporolactobacillus spathodeae</name>
    <dbReference type="NCBI Taxonomy" id="1465502"/>
    <lineage>
        <taxon>Bacteria</taxon>
        <taxon>Bacillati</taxon>
        <taxon>Bacillota</taxon>
        <taxon>Bacilli</taxon>
        <taxon>Bacillales</taxon>
        <taxon>Sporolactobacillaceae</taxon>
        <taxon>Sporolactobacillus</taxon>
    </lineage>
</organism>